<gene>
    <name evidence="2" type="ORF">MA16_Dca027148</name>
</gene>
<sequence>MNTVYVFNCEWFDPVKNIGTRVHPIYGIIEVKRGRRYAKFDPFIIASQATQAYYANYPSRIRGKQDWLVVMKKKPRGVIEKTSTIPSAHQEEFMSKLKNLPINVDDQIIINESEL</sequence>
<evidence type="ECO:0000259" key="1">
    <source>
        <dbReference type="Pfam" id="PF13952"/>
    </source>
</evidence>
<reference evidence="2 3" key="2">
    <citation type="journal article" date="2017" name="Nature">
        <title>The Apostasia genome and the evolution of orchids.</title>
        <authorList>
            <person name="Zhang G.Q."/>
            <person name="Liu K.W."/>
            <person name="Li Z."/>
            <person name="Lohaus R."/>
            <person name="Hsiao Y.Y."/>
            <person name="Niu S.C."/>
            <person name="Wang J.Y."/>
            <person name="Lin Y.C."/>
            <person name="Xu Q."/>
            <person name="Chen L.J."/>
            <person name="Yoshida K."/>
            <person name="Fujiwara S."/>
            <person name="Wang Z.W."/>
            <person name="Zhang Y.Q."/>
            <person name="Mitsuda N."/>
            <person name="Wang M."/>
            <person name="Liu G.H."/>
            <person name="Pecoraro L."/>
            <person name="Huang H.X."/>
            <person name="Xiao X.J."/>
            <person name="Lin M."/>
            <person name="Wu X.Y."/>
            <person name="Wu W.L."/>
            <person name="Chen Y.Y."/>
            <person name="Chang S.B."/>
            <person name="Sakamoto S."/>
            <person name="Ohme-Takagi M."/>
            <person name="Yagi M."/>
            <person name="Zeng S.J."/>
            <person name="Shen C.Y."/>
            <person name="Yeh C.M."/>
            <person name="Luo Y.B."/>
            <person name="Tsai W.C."/>
            <person name="Van de Peer Y."/>
            <person name="Liu Z.J."/>
        </authorList>
    </citation>
    <scope>NUCLEOTIDE SEQUENCE [LARGE SCALE GENOMIC DNA]</scope>
    <source>
        <tissue evidence="2">The whole plant</tissue>
    </source>
</reference>
<accession>A0A2I0WKM9</accession>
<organism evidence="2 3">
    <name type="scientific">Dendrobium catenatum</name>
    <dbReference type="NCBI Taxonomy" id="906689"/>
    <lineage>
        <taxon>Eukaryota</taxon>
        <taxon>Viridiplantae</taxon>
        <taxon>Streptophyta</taxon>
        <taxon>Embryophyta</taxon>
        <taxon>Tracheophyta</taxon>
        <taxon>Spermatophyta</taxon>
        <taxon>Magnoliopsida</taxon>
        <taxon>Liliopsida</taxon>
        <taxon>Asparagales</taxon>
        <taxon>Orchidaceae</taxon>
        <taxon>Epidendroideae</taxon>
        <taxon>Malaxideae</taxon>
        <taxon>Dendrobiinae</taxon>
        <taxon>Dendrobium</taxon>
    </lineage>
</organism>
<evidence type="ECO:0000313" key="2">
    <source>
        <dbReference type="EMBL" id="PKU76212.1"/>
    </source>
</evidence>
<keyword evidence="3" id="KW-1185">Reference proteome</keyword>
<dbReference type="Proteomes" id="UP000233837">
    <property type="component" value="Unassembled WGS sequence"/>
</dbReference>
<name>A0A2I0WKM9_9ASPA</name>
<dbReference type="EMBL" id="KZ502550">
    <property type="protein sequence ID" value="PKU76212.1"/>
    <property type="molecule type" value="Genomic_DNA"/>
</dbReference>
<proteinExistence type="predicted"/>
<dbReference type="Pfam" id="PF13952">
    <property type="entry name" value="DUF4216"/>
    <property type="match status" value="1"/>
</dbReference>
<dbReference type="InterPro" id="IPR025312">
    <property type="entry name" value="DUF4216"/>
</dbReference>
<evidence type="ECO:0000313" key="3">
    <source>
        <dbReference type="Proteomes" id="UP000233837"/>
    </source>
</evidence>
<dbReference type="AlphaFoldDB" id="A0A2I0WKM9"/>
<dbReference type="PANTHER" id="PTHR48258">
    <property type="entry name" value="DUF4218 DOMAIN-CONTAINING PROTEIN-RELATED"/>
    <property type="match status" value="1"/>
</dbReference>
<feature type="domain" description="DUF4216" evidence="1">
    <location>
        <begin position="3"/>
        <end position="70"/>
    </location>
</feature>
<dbReference type="PANTHER" id="PTHR48258:SF3">
    <property type="entry name" value="FK506-BINDING PROTEIN 4-LIKE ISOFORM X1"/>
    <property type="match status" value="1"/>
</dbReference>
<reference evidence="2 3" key="1">
    <citation type="journal article" date="2016" name="Sci. Rep.">
        <title>The Dendrobium catenatum Lindl. genome sequence provides insights into polysaccharide synthase, floral development and adaptive evolution.</title>
        <authorList>
            <person name="Zhang G.Q."/>
            <person name="Xu Q."/>
            <person name="Bian C."/>
            <person name="Tsai W.C."/>
            <person name="Yeh C.M."/>
            <person name="Liu K.W."/>
            <person name="Yoshida K."/>
            <person name="Zhang L.S."/>
            <person name="Chang S.B."/>
            <person name="Chen F."/>
            <person name="Shi Y."/>
            <person name="Su Y.Y."/>
            <person name="Zhang Y.Q."/>
            <person name="Chen L.J."/>
            <person name="Yin Y."/>
            <person name="Lin M."/>
            <person name="Huang H."/>
            <person name="Deng H."/>
            <person name="Wang Z.W."/>
            <person name="Zhu S.L."/>
            <person name="Zhao X."/>
            <person name="Deng C."/>
            <person name="Niu S.C."/>
            <person name="Huang J."/>
            <person name="Wang M."/>
            <person name="Liu G.H."/>
            <person name="Yang H.J."/>
            <person name="Xiao X.J."/>
            <person name="Hsiao Y.Y."/>
            <person name="Wu W.L."/>
            <person name="Chen Y.Y."/>
            <person name="Mitsuda N."/>
            <person name="Ohme-Takagi M."/>
            <person name="Luo Y.B."/>
            <person name="Van de Peer Y."/>
            <person name="Liu Z.J."/>
        </authorList>
    </citation>
    <scope>NUCLEOTIDE SEQUENCE [LARGE SCALE GENOMIC DNA]</scope>
    <source>
        <tissue evidence="2">The whole plant</tissue>
    </source>
</reference>
<protein>
    <recommendedName>
        <fullName evidence="1">DUF4216 domain-containing protein</fullName>
    </recommendedName>
</protein>